<evidence type="ECO:0000259" key="4">
    <source>
        <dbReference type="SMART" id="SM00903"/>
    </source>
</evidence>
<evidence type="ECO:0000313" key="6">
    <source>
        <dbReference type="Proteomes" id="UP000004221"/>
    </source>
</evidence>
<gene>
    <name evidence="5" type="ORF">NITHO_290004</name>
</gene>
<dbReference type="PANTHER" id="PTHR43567:SF1">
    <property type="entry name" value="FLAVOREDOXIN"/>
    <property type="match status" value="1"/>
</dbReference>
<dbReference type="InterPro" id="IPR052174">
    <property type="entry name" value="Flavoredoxin"/>
</dbReference>
<reference evidence="5 6" key="1">
    <citation type="journal article" date="2012" name="ISME J.">
        <title>Nitrification expanded: discovery, physiology and genomics of a nitrite-oxidizing bacterium from the phylum Chloroflexi.</title>
        <authorList>
            <person name="Sorokin D.Y."/>
            <person name="Lucker S."/>
            <person name="Vejmelkova D."/>
            <person name="Kostrikina N.A."/>
            <person name="Kleerebezem R."/>
            <person name="Rijpstra W.I."/>
            <person name="Damste J.S."/>
            <person name="Le Paslier D."/>
            <person name="Muyzer G."/>
            <person name="Wagner M."/>
            <person name="van Loosdrecht M.C."/>
            <person name="Daims H."/>
        </authorList>
    </citation>
    <scope>NUCLEOTIDE SEQUENCE [LARGE SCALE GENOMIC DNA]</scope>
    <source>
        <strain evidence="6">none</strain>
    </source>
</reference>
<evidence type="ECO:0000256" key="2">
    <source>
        <dbReference type="ARBA" id="ARBA00022630"/>
    </source>
</evidence>
<dbReference type="OrthoDB" id="9794638at2"/>
<dbReference type="SMART" id="SM00903">
    <property type="entry name" value="Flavin_Reduct"/>
    <property type="match status" value="1"/>
</dbReference>
<sequence>MAVKRVLDLPQAARILEPGPLALVTSLHRGQHNVMTASWLMPLGFGPPRLGVAIHPSRLTHELITQSETFGLSIPTLDLLNVVHRCGMESGREFDKFLTAKLTPVDAVEIDAPLVGECVAHIECGLVQRLRLADHDLFVAEVLAVSAVEELFTDRWHLEGDGALIHHIAGDQYAGLGKAYRATLTEEE</sequence>
<dbReference type="EMBL" id="CAGS01000212">
    <property type="protein sequence ID" value="CCF83948.1"/>
    <property type="molecule type" value="Genomic_DNA"/>
</dbReference>
<evidence type="ECO:0000256" key="3">
    <source>
        <dbReference type="ARBA" id="ARBA00038054"/>
    </source>
</evidence>
<dbReference type="RefSeq" id="WP_008477704.1">
    <property type="nucleotide sequence ID" value="NZ_CAGS01000212.1"/>
</dbReference>
<organism evidence="5 6">
    <name type="scientific">Nitrolancea hollandica Lb</name>
    <dbReference type="NCBI Taxonomy" id="1129897"/>
    <lineage>
        <taxon>Bacteria</taxon>
        <taxon>Pseudomonadati</taxon>
        <taxon>Thermomicrobiota</taxon>
        <taxon>Thermomicrobia</taxon>
        <taxon>Sphaerobacterales</taxon>
        <taxon>Sphaerobacterineae</taxon>
        <taxon>Sphaerobacteraceae</taxon>
        <taxon>Nitrolancea</taxon>
    </lineage>
</organism>
<dbReference type="Pfam" id="PF01613">
    <property type="entry name" value="Flavin_Reduct"/>
    <property type="match status" value="1"/>
</dbReference>
<dbReference type="AlphaFoldDB" id="I4EGY6"/>
<protein>
    <submittedName>
        <fullName evidence="5">Flavin reductase domain protein FMN-binding protein</fullName>
    </submittedName>
</protein>
<dbReference type="SUPFAM" id="SSF50475">
    <property type="entry name" value="FMN-binding split barrel"/>
    <property type="match status" value="1"/>
</dbReference>
<evidence type="ECO:0000313" key="5">
    <source>
        <dbReference type="EMBL" id="CCF83948.1"/>
    </source>
</evidence>
<accession>I4EGY6</accession>
<keyword evidence="2" id="KW-0285">Flavoprotein</keyword>
<keyword evidence="6" id="KW-1185">Reference proteome</keyword>
<dbReference type="InterPro" id="IPR012349">
    <property type="entry name" value="Split_barrel_FMN-bd"/>
</dbReference>
<dbReference type="PANTHER" id="PTHR43567">
    <property type="entry name" value="FLAVOREDOXIN-RELATED-RELATED"/>
    <property type="match status" value="1"/>
</dbReference>
<name>I4EGY6_9BACT</name>
<dbReference type="Gene3D" id="2.30.110.10">
    <property type="entry name" value="Electron Transport, Fmn-binding Protein, Chain A"/>
    <property type="match status" value="1"/>
</dbReference>
<proteinExistence type="inferred from homology"/>
<dbReference type="GO" id="GO:0010181">
    <property type="term" value="F:FMN binding"/>
    <property type="evidence" value="ECO:0007669"/>
    <property type="project" value="InterPro"/>
</dbReference>
<evidence type="ECO:0000256" key="1">
    <source>
        <dbReference type="ARBA" id="ARBA00001917"/>
    </source>
</evidence>
<dbReference type="Proteomes" id="UP000004221">
    <property type="component" value="Unassembled WGS sequence"/>
</dbReference>
<comment type="similarity">
    <text evidence="3">Belongs to the flavoredoxin family.</text>
</comment>
<comment type="caution">
    <text evidence="5">The sequence shown here is derived from an EMBL/GenBank/DDBJ whole genome shotgun (WGS) entry which is preliminary data.</text>
</comment>
<dbReference type="InterPro" id="IPR002563">
    <property type="entry name" value="Flavin_Rdtase-like_dom"/>
</dbReference>
<comment type="cofactor">
    <cofactor evidence="1">
        <name>FMN</name>
        <dbReference type="ChEBI" id="CHEBI:58210"/>
    </cofactor>
</comment>
<dbReference type="GO" id="GO:0016646">
    <property type="term" value="F:oxidoreductase activity, acting on the CH-NH group of donors, NAD or NADP as acceptor"/>
    <property type="evidence" value="ECO:0007669"/>
    <property type="project" value="UniProtKB-ARBA"/>
</dbReference>
<feature type="domain" description="Flavin reductase like" evidence="4">
    <location>
        <begin position="14"/>
        <end position="163"/>
    </location>
</feature>